<evidence type="ECO:0000313" key="3">
    <source>
        <dbReference type="Proteomes" id="UP000257109"/>
    </source>
</evidence>
<organism evidence="2 3">
    <name type="scientific">Mucuna pruriens</name>
    <name type="common">Velvet bean</name>
    <name type="synonym">Dolichos pruriens</name>
    <dbReference type="NCBI Taxonomy" id="157652"/>
    <lineage>
        <taxon>Eukaryota</taxon>
        <taxon>Viridiplantae</taxon>
        <taxon>Streptophyta</taxon>
        <taxon>Embryophyta</taxon>
        <taxon>Tracheophyta</taxon>
        <taxon>Spermatophyta</taxon>
        <taxon>Magnoliopsida</taxon>
        <taxon>eudicotyledons</taxon>
        <taxon>Gunneridae</taxon>
        <taxon>Pentapetalae</taxon>
        <taxon>rosids</taxon>
        <taxon>fabids</taxon>
        <taxon>Fabales</taxon>
        <taxon>Fabaceae</taxon>
        <taxon>Papilionoideae</taxon>
        <taxon>50 kb inversion clade</taxon>
        <taxon>NPAAA clade</taxon>
        <taxon>indigoferoid/millettioid clade</taxon>
        <taxon>Phaseoleae</taxon>
        <taxon>Mucuna</taxon>
    </lineage>
</organism>
<dbReference type="Proteomes" id="UP000257109">
    <property type="component" value="Unassembled WGS sequence"/>
</dbReference>
<feature type="non-terminal residue" evidence="2">
    <location>
        <position position="1"/>
    </location>
</feature>
<keyword evidence="3" id="KW-1185">Reference proteome</keyword>
<name>A0A371ETJ5_MUCPR</name>
<protein>
    <submittedName>
        <fullName evidence="2">Uncharacterized protein</fullName>
    </submittedName>
</protein>
<evidence type="ECO:0000313" key="2">
    <source>
        <dbReference type="EMBL" id="RDX69365.1"/>
    </source>
</evidence>
<gene>
    <name evidence="2" type="ORF">CR513_51531</name>
</gene>
<dbReference type="AlphaFoldDB" id="A0A371ETJ5"/>
<evidence type="ECO:0000256" key="1">
    <source>
        <dbReference type="SAM" id="MobiDB-lite"/>
    </source>
</evidence>
<proteinExistence type="predicted"/>
<reference evidence="2" key="1">
    <citation type="submission" date="2018-05" db="EMBL/GenBank/DDBJ databases">
        <title>Draft genome of Mucuna pruriens seed.</title>
        <authorList>
            <person name="Nnadi N.E."/>
            <person name="Vos R."/>
            <person name="Hasami M.H."/>
            <person name="Devisetty U.K."/>
            <person name="Aguiy J.C."/>
        </authorList>
    </citation>
    <scope>NUCLEOTIDE SEQUENCE [LARGE SCALE GENOMIC DNA]</scope>
    <source>
        <strain evidence="2">JCA_2017</strain>
    </source>
</reference>
<feature type="region of interest" description="Disordered" evidence="1">
    <location>
        <begin position="56"/>
        <end position="79"/>
    </location>
</feature>
<sequence length="79" mass="8419">METYPNERKAYKVNLVSDIKTYLPGRDMDLVLGIKSIKNSVSLLGGKLLTSLGNTSGNSLTIGTSSTATLSQPLKKTTS</sequence>
<dbReference type="EMBL" id="QJKJ01012139">
    <property type="protein sequence ID" value="RDX69365.1"/>
    <property type="molecule type" value="Genomic_DNA"/>
</dbReference>
<accession>A0A371ETJ5</accession>
<comment type="caution">
    <text evidence="2">The sequence shown here is derived from an EMBL/GenBank/DDBJ whole genome shotgun (WGS) entry which is preliminary data.</text>
</comment>
<feature type="compositionally biased region" description="Polar residues" evidence="1">
    <location>
        <begin position="58"/>
        <end position="79"/>
    </location>
</feature>